<accession>A0A421BCD7</accession>
<dbReference type="EMBL" id="RCDD01000001">
    <property type="protein sequence ID" value="RLK61996.1"/>
    <property type="molecule type" value="Genomic_DNA"/>
</dbReference>
<evidence type="ECO:0008006" key="3">
    <source>
        <dbReference type="Google" id="ProtNLM"/>
    </source>
</evidence>
<comment type="caution">
    <text evidence="1">The sequence shown here is derived from an EMBL/GenBank/DDBJ whole genome shotgun (WGS) entry which is preliminary data.</text>
</comment>
<gene>
    <name evidence="1" type="ORF">CLV68_2547</name>
</gene>
<proteinExistence type="predicted"/>
<name>A0A421BCD7_9PSEU</name>
<evidence type="ECO:0000313" key="1">
    <source>
        <dbReference type="EMBL" id="RLK61996.1"/>
    </source>
</evidence>
<protein>
    <recommendedName>
        <fullName evidence="3">Phosphodiester glycosidase domain-containing protein</fullName>
    </recommendedName>
</protein>
<evidence type="ECO:0000313" key="2">
    <source>
        <dbReference type="Proteomes" id="UP000282454"/>
    </source>
</evidence>
<dbReference type="AlphaFoldDB" id="A0A421BCD7"/>
<organism evidence="1 2">
    <name type="scientific">Actinokineospora cianjurensis</name>
    <dbReference type="NCBI Taxonomy" id="585224"/>
    <lineage>
        <taxon>Bacteria</taxon>
        <taxon>Bacillati</taxon>
        <taxon>Actinomycetota</taxon>
        <taxon>Actinomycetes</taxon>
        <taxon>Pseudonocardiales</taxon>
        <taxon>Pseudonocardiaceae</taxon>
        <taxon>Actinokineospora</taxon>
    </lineage>
</organism>
<dbReference type="Proteomes" id="UP000282454">
    <property type="component" value="Unassembled WGS sequence"/>
</dbReference>
<sequence length="381" mass="40645">MTPQRTKPLRRKRRRLIALVLAASLVYPTVTYVQVLVYPGHASFAARTVDWLRQMGLDAPVNAIENWWYTRKQPGTDAPAADALPSARAPGVAAPGSRPVDLTVHSGLAGEGKWVPGARAADGGAALYTTFVRPDPGHGSVVAGVAWLNQDLTAATLVPGTREPGGASGSGYAVPPGMRSSLLATFNSGFKMRDANGGWYLDGTTVGTLRDGAAAVVLTRDGRVGVGQWGRDYTMGPNVVAVRQNLDLVIDGGQPVPGLDQNAAQRWGNARNQFQYTWRSGLGLDTHGNLIYVGGDHLTLRTLADAMLQSGITRGLELDIHTGMVVFTAYHPDSPTTAPTRLLPTMASPPDRYLVPDQRDFFAISLRTPESHQALQGVPGR</sequence>
<keyword evidence="2" id="KW-1185">Reference proteome</keyword>
<dbReference type="RefSeq" id="WP_211346482.1">
    <property type="nucleotide sequence ID" value="NZ_RCDD01000001.1"/>
</dbReference>
<reference evidence="1 2" key="1">
    <citation type="submission" date="2018-10" db="EMBL/GenBank/DDBJ databases">
        <title>Genomic Encyclopedia of Archaeal and Bacterial Type Strains, Phase II (KMG-II): from individual species to whole genera.</title>
        <authorList>
            <person name="Goeker M."/>
        </authorList>
    </citation>
    <scope>NUCLEOTIDE SEQUENCE [LARGE SCALE GENOMIC DNA]</scope>
    <source>
        <strain evidence="1 2">DSM 45657</strain>
    </source>
</reference>